<protein>
    <submittedName>
        <fullName evidence="3">Uncharacterized protein</fullName>
    </submittedName>
</protein>
<feature type="signal peptide" evidence="2">
    <location>
        <begin position="1"/>
        <end position="18"/>
    </location>
</feature>
<evidence type="ECO:0000313" key="3">
    <source>
        <dbReference type="EMBL" id="GJE75328.1"/>
    </source>
</evidence>
<reference evidence="3" key="2">
    <citation type="submission" date="2021-08" db="EMBL/GenBank/DDBJ databases">
        <authorList>
            <person name="Tani A."/>
            <person name="Ola A."/>
            <person name="Ogura Y."/>
            <person name="Katsura K."/>
            <person name="Hayashi T."/>
        </authorList>
    </citation>
    <scope>NUCLEOTIDE SEQUENCE</scope>
    <source>
        <strain evidence="3">DSM 14458</strain>
    </source>
</reference>
<feature type="chain" id="PRO_5047086660" evidence="2">
    <location>
        <begin position="19"/>
        <end position="98"/>
    </location>
</feature>
<gene>
    <name evidence="3" type="ORF">BGCPKDLD_1912</name>
</gene>
<proteinExistence type="predicted"/>
<name>A0ABQ4UT38_9HYPH</name>
<feature type="region of interest" description="Disordered" evidence="1">
    <location>
        <begin position="74"/>
        <end position="98"/>
    </location>
</feature>
<comment type="caution">
    <text evidence="3">The sequence shown here is derived from an EMBL/GenBank/DDBJ whole genome shotgun (WGS) entry which is preliminary data.</text>
</comment>
<keyword evidence="2" id="KW-0732">Signal</keyword>
<reference evidence="3" key="1">
    <citation type="journal article" date="2021" name="Front. Microbiol.">
        <title>Comprehensive Comparative Genomics and Phenotyping of Methylobacterium Species.</title>
        <authorList>
            <person name="Alessa O."/>
            <person name="Ogura Y."/>
            <person name="Fujitani Y."/>
            <person name="Takami H."/>
            <person name="Hayashi T."/>
            <person name="Sahin N."/>
            <person name="Tani A."/>
        </authorList>
    </citation>
    <scope>NUCLEOTIDE SEQUENCE</scope>
    <source>
        <strain evidence="3">DSM 14458</strain>
    </source>
</reference>
<evidence type="ECO:0000256" key="2">
    <source>
        <dbReference type="SAM" id="SignalP"/>
    </source>
</evidence>
<evidence type="ECO:0000256" key="1">
    <source>
        <dbReference type="SAM" id="MobiDB-lite"/>
    </source>
</evidence>
<dbReference type="EMBL" id="BPRE01000005">
    <property type="protein sequence ID" value="GJE75328.1"/>
    <property type="molecule type" value="Genomic_DNA"/>
</dbReference>
<evidence type="ECO:0000313" key="4">
    <source>
        <dbReference type="Proteomes" id="UP001055093"/>
    </source>
</evidence>
<dbReference type="RefSeq" id="WP_137827519.1">
    <property type="nucleotide sequence ID" value="NZ_BPRE01000005.1"/>
</dbReference>
<dbReference type="Proteomes" id="UP001055093">
    <property type="component" value="Unassembled WGS sequence"/>
</dbReference>
<organism evidence="3 4">
    <name type="scientific">Methylorubrum suomiense</name>
    <dbReference type="NCBI Taxonomy" id="144191"/>
    <lineage>
        <taxon>Bacteria</taxon>
        <taxon>Pseudomonadati</taxon>
        <taxon>Pseudomonadota</taxon>
        <taxon>Alphaproteobacteria</taxon>
        <taxon>Hyphomicrobiales</taxon>
        <taxon>Methylobacteriaceae</taxon>
        <taxon>Methylorubrum</taxon>
    </lineage>
</organism>
<keyword evidence="4" id="KW-1185">Reference proteome</keyword>
<accession>A0ABQ4UT38</accession>
<sequence length="98" mass="10281">MTFLLRAALVIGVLSYLAATRQGATPQAVDTAQLRATVERTTQGLAHLATALPPEARAEALRIGSEALSSRITGHATSADTLSASDRLPPWRGTGETR</sequence>
<feature type="compositionally biased region" description="Polar residues" evidence="1">
    <location>
        <begin position="74"/>
        <end position="84"/>
    </location>
</feature>